<keyword evidence="3" id="KW-1185">Reference proteome</keyword>
<reference evidence="2 3" key="1">
    <citation type="submission" date="2022-10" db="EMBL/GenBank/DDBJ databases">
        <title>The complete genomes of actinobacterial strains from the NBC collection.</title>
        <authorList>
            <person name="Joergensen T.S."/>
            <person name="Alvarez Arevalo M."/>
            <person name="Sterndorff E.B."/>
            <person name="Faurdal D."/>
            <person name="Vuksanovic O."/>
            <person name="Mourched A.-S."/>
            <person name="Charusanti P."/>
            <person name="Shaw S."/>
            <person name="Blin K."/>
            <person name="Weber T."/>
        </authorList>
    </citation>
    <scope>NUCLEOTIDE SEQUENCE [LARGE SCALE GENOMIC DNA]</scope>
    <source>
        <strain evidence="2 3">NBC_00123</strain>
    </source>
</reference>
<dbReference type="EMBL" id="CP108188">
    <property type="protein sequence ID" value="WTR74893.1"/>
    <property type="molecule type" value="Genomic_DNA"/>
</dbReference>
<evidence type="ECO:0000256" key="1">
    <source>
        <dbReference type="SAM" id="SignalP"/>
    </source>
</evidence>
<evidence type="ECO:0000313" key="3">
    <source>
        <dbReference type="Proteomes" id="UP001622594"/>
    </source>
</evidence>
<protein>
    <recommendedName>
        <fullName evidence="4">Secreted protein</fullName>
    </recommendedName>
</protein>
<keyword evidence="1" id="KW-0732">Signal</keyword>
<proteinExistence type="predicted"/>
<gene>
    <name evidence="2" type="ORF">OG814_39290</name>
</gene>
<dbReference type="RefSeq" id="WP_327159705.1">
    <property type="nucleotide sequence ID" value="NZ_CP108062.1"/>
</dbReference>
<evidence type="ECO:0008006" key="4">
    <source>
        <dbReference type="Google" id="ProtNLM"/>
    </source>
</evidence>
<sequence>MKKLGVAVAVLALAAFGLTAAPQASATVKERQCSDGGWAQPEKADPYWGGWTSTTTVEHHDLAGHGWFELRKGVRDGKTFYWVKGQNLDAQRDLRLALNWGWKRYPSDVWQNCTIVMSPGDSTIVSTWAVRRSADAPEGVFRVDVQGCGDVLGYYGTCTEVQ</sequence>
<dbReference type="Proteomes" id="UP001622594">
    <property type="component" value="Chromosome"/>
</dbReference>
<feature type="chain" id="PRO_5045860018" description="Secreted protein" evidence="1">
    <location>
        <begin position="27"/>
        <end position="162"/>
    </location>
</feature>
<name>A0ABZ1LK47_9ACTN</name>
<evidence type="ECO:0000313" key="2">
    <source>
        <dbReference type="EMBL" id="WTR74893.1"/>
    </source>
</evidence>
<feature type="signal peptide" evidence="1">
    <location>
        <begin position="1"/>
        <end position="26"/>
    </location>
</feature>
<organism evidence="2 3">
    <name type="scientific">Streptomyces zaomyceticus</name>
    <dbReference type="NCBI Taxonomy" id="68286"/>
    <lineage>
        <taxon>Bacteria</taxon>
        <taxon>Bacillati</taxon>
        <taxon>Actinomycetota</taxon>
        <taxon>Actinomycetes</taxon>
        <taxon>Kitasatosporales</taxon>
        <taxon>Streptomycetaceae</taxon>
        <taxon>Streptomyces</taxon>
    </lineage>
</organism>
<accession>A0ABZ1LK47</accession>